<comment type="caution">
    <text evidence="14">The sequence shown here is derived from an EMBL/GenBank/DDBJ whole genome shotgun (WGS) entry which is preliminary data.</text>
</comment>
<evidence type="ECO:0000256" key="11">
    <source>
        <dbReference type="ARBA" id="ARBA00048184"/>
    </source>
</evidence>
<comment type="subunit">
    <text evidence="3 12">Heterodimer with ALG14 to form a functional enzyme.</text>
</comment>
<reference evidence="14 15" key="2">
    <citation type="journal article" date="2012" name="Open Biol.">
        <title>Characteristics of nucleosomes and linker DNA regions on the genome of the basidiomycete Mixia osmundae revealed by mono- and dinucleosome mapping.</title>
        <authorList>
            <person name="Nishida H."/>
            <person name="Kondo S."/>
            <person name="Matsumoto T."/>
            <person name="Suzuki Y."/>
            <person name="Yoshikawa H."/>
            <person name="Taylor T.D."/>
            <person name="Sugiyama J."/>
        </authorList>
    </citation>
    <scope>NUCLEOTIDE SEQUENCE [LARGE SCALE GENOMIC DNA]</scope>
    <source>
        <strain evidence="15">CBS 9802 / IAM 14324 / JCM 22182 / KY 12970</strain>
    </source>
</reference>
<dbReference type="PANTHER" id="PTHR12867:SF6">
    <property type="entry name" value="N-ACETYLGLUCOSAMINYLDIPHOSPHODOLICHOL N-ACETYLGLUCOSAMINYLTRANSFERASE"/>
    <property type="match status" value="1"/>
</dbReference>
<keyword evidence="15" id="KW-1185">Reference proteome</keyword>
<feature type="domain" description="Glycosyl transferase family 28 C-terminal" evidence="13">
    <location>
        <begin position="11"/>
        <end position="172"/>
    </location>
</feature>
<organism evidence="14 15">
    <name type="scientific">Mixia osmundae (strain CBS 9802 / IAM 14324 / JCM 22182 / KY 12970)</name>
    <dbReference type="NCBI Taxonomy" id="764103"/>
    <lineage>
        <taxon>Eukaryota</taxon>
        <taxon>Fungi</taxon>
        <taxon>Dikarya</taxon>
        <taxon>Basidiomycota</taxon>
        <taxon>Pucciniomycotina</taxon>
        <taxon>Mixiomycetes</taxon>
        <taxon>Mixiales</taxon>
        <taxon>Mixiaceae</taxon>
        <taxon>Mixia</taxon>
    </lineage>
</organism>
<comment type="function">
    <text evidence="9 12">Involved in protein N-glycosylation. Essential for the second step of the dolichol-linked oligosaccharide pathway.</text>
</comment>
<comment type="similarity">
    <text evidence="2 12">Belongs to the glycosyltransferase 28 family.</text>
</comment>
<dbReference type="OMA" id="QYKFRPN"/>
<evidence type="ECO:0000256" key="2">
    <source>
        <dbReference type="ARBA" id="ARBA00006962"/>
    </source>
</evidence>
<keyword evidence="8 12" id="KW-0256">Endoplasmic reticulum</keyword>
<reference evidence="14 15" key="1">
    <citation type="journal article" date="2011" name="J. Gen. Appl. Microbiol.">
        <title>Draft genome sequencing of the enigmatic basidiomycete Mixia osmundae.</title>
        <authorList>
            <person name="Nishida H."/>
            <person name="Nagatsuka Y."/>
            <person name="Sugiyama J."/>
        </authorList>
    </citation>
    <scope>NUCLEOTIDE SEQUENCE [LARGE SCALE GENOMIC DNA]</scope>
    <source>
        <strain evidence="15">CBS 9802 / IAM 14324 / JCM 22182 / KY 12970</strain>
    </source>
</reference>
<evidence type="ECO:0000256" key="8">
    <source>
        <dbReference type="ARBA" id="ARBA00022824"/>
    </source>
</evidence>
<dbReference type="PANTHER" id="PTHR12867">
    <property type="entry name" value="GLYCOSYL TRANSFERASE-RELATED"/>
    <property type="match status" value="1"/>
</dbReference>
<dbReference type="EC" id="2.4.1.141" evidence="4 12"/>
<evidence type="ECO:0000259" key="13">
    <source>
        <dbReference type="Pfam" id="PF04101"/>
    </source>
</evidence>
<dbReference type="RefSeq" id="XP_014565816.1">
    <property type="nucleotide sequence ID" value="XM_014710330.1"/>
</dbReference>
<dbReference type="InParanoid" id="G7DX67"/>
<evidence type="ECO:0000256" key="10">
    <source>
        <dbReference type="ARBA" id="ARBA00032061"/>
    </source>
</evidence>
<accession>G7DX67</accession>
<evidence type="ECO:0000256" key="4">
    <source>
        <dbReference type="ARBA" id="ARBA00012614"/>
    </source>
</evidence>
<dbReference type="InterPro" id="IPR007235">
    <property type="entry name" value="Glyco_trans_28_C"/>
</dbReference>
<gene>
    <name evidence="14" type="primary">Mo01832</name>
    <name evidence="12" type="synonym">ALG13</name>
    <name evidence="14" type="ORF">E5Q_01832</name>
</gene>
<evidence type="ECO:0000313" key="15">
    <source>
        <dbReference type="Proteomes" id="UP000009131"/>
    </source>
</evidence>
<dbReference type="Gene3D" id="3.40.50.2000">
    <property type="entry name" value="Glycogen Phosphorylase B"/>
    <property type="match status" value="1"/>
</dbReference>
<evidence type="ECO:0000256" key="9">
    <source>
        <dbReference type="ARBA" id="ARBA00024804"/>
    </source>
</evidence>
<dbReference type="eggNOG" id="KOG3349">
    <property type="taxonomic scope" value="Eukaryota"/>
</dbReference>
<dbReference type="GO" id="GO:0005783">
    <property type="term" value="C:endoplasmic reticulum"/>
    <property type="evidence" value="ECO:0007669"/>
    <property type="project" value="UniProtKB-SubCell"/>
</dbReference>
<dbReference type="Proteomes" id="UP000009131">
    <property type="component" value="Unassembled WGS sequence"/>
</dbReference>
<dbReference type="STRING" id="764103.G7DX67"/>
<keyword evidence="7 12" id="KW-0808">Transferase</keyword>
<dbReference type="FunCoup" id="G7DX67">
    <property type="interactions" value="107"/>
</dbReference>
<evidence type="ECO:0000313" key="14">
    <source>
        <dbReference type="EMBL" id="GAA95177.1"/>
    </source>
</evidence>
<evidence type="ECO:0000256" key="5">
    <source>
        <dbReference type="ARBA" id="ARBA00017468"/>
    </source>
</evidence>
<dbReference type="Pfam" id="PF04101">
    <property type="entry name" value="Glyco_tran_28_C"/>
    <property type="match status" value="1"/>
</dbReference>
<protein>
    <recommendedName>
        <fullName evidence="5 12">UDP-N-acetylglucosamine transferase subunit ALG13</fullName>
        <ecNumber evidence="4 12">2.4.1.141</ecNumber>
    </recommendedName>
    <alternativeName>
        <fullName evidence="10 12">Asparagine-linked glycosylation protein 13</fullName>
    </alternativeName>
</protein>
<comment type="subcellular location">
    <subcellularLocation>
        <location evidence="1 12">Endoplasmic reticulum</location>
    </subcellularLocation>
</comment>
<evidence type="ECO:0000256" key="1">
    <source>
        <dbReference type="ARBA" id="ARBA00004240"/>
    </source>
</evidence>
<evidence type="ECO:0000256" key="3">
    <source>
        <dbReference type="ARBA" id="ARBA00011198"/>
    </source>
</evidence>
<proteinExistence type="inferred from homology"/>
<dbReference type="EMBL" id="BABT02000056">
    <property type="protein sequence ID" value="GAA95177.1"/>
    <property type="molecule type" value="Genomic_DNA"/>
</dbReference>
<dbReference type="HOGENOM" id="CLU_085408_2_2_1"/>
<dbReference type="InterPro" id="IPR039042">
    <property type="entry name" value="Alg13-like"/>
</dbReference>
<dbReference type="AlphaFoldDB" id="G7DX67"/>
<dbReference type="SUPFAM" id="SSF53756">
    <property type="entry name" value="UDP-Glycosyltransferase/glycogen phosphorylase"/>
    <property type="match status" value="1"/>
</dbReference>
<evidence type="ECO:0000256" key="6">
    <source>
        <dbReference type="ARBA" id="ARBA00022676"/>
    </source>
</evidence>
<comment type="catalytic activity">
    <reaction evidence="11">
        <text>an N-acetyl-alpha-D-glucosaminyl-diphospho-di-trans,poly-cis-dolichol + UDP-N-acetyl-alpha-D-glucosamine = an N,N'-diacetylchitobiosyl-diphospho-di-trans,poly-cis-dolichol + UDP + H(+)</text>
        <dbReference type="Rhea" id="RHEA:23380"/>
        <dbReference type="Rhea" id="RHEA-COMP:19507"/>
        <dbReference type="Rhea" id="RHEA-COMP:19510"/>
        <dbReference type="ChEBI" id="CHEBI:15378"/>
        <dbReference type="ChEBI" id="CHEBI:57269"/>
        <dbReference type="ChEBI" id="CHEBI:57705"/>
        <dbReference type="ChEBI" id="CHEBI:58223"/>
        <dbReference type="ChEBI" id="CHEBI:58427"/>
        <dbReference type="EC" id="2.4.1.141"/>
    </reaction>
</comment>
<evidence type="ECO:0000256" key="12">
    <source>
        <dbReference type="RuleBase" id="RU362128"/>
    </source>
</evidence>
<dbReference type="GO" id="GO:0004577">
    <property type="term" value="F:N-acetylglucosaminyldiphosphodolichol N-acetylglucosaminyltransferase activity"/>
    <property type="evidence" value="ECO:0007669"/>
    <property type="project" value="UniProtKB-EC"/>
</dbReference>
<sequence length="179" mass="19335">MQDEATTGKTALLTVGSTQFAALAEAALSPDVLHALRSLGYDTFIVQKGDSILSRPTPTVAGLQIDVHDYMDSLDDRMQSCQLVISHAGSGSILAALRGPVGRLCEPKALIIVPNDGLMDNHQSELADKMREQRWALTATPATLAQVILQLGRGDAVQSLPARQASRFRDVLEREVLQF</sequence>
<dbReference type="OrthoDB" id="20273at2759"/>
<dbReference type="GO" id="GO:0006488">
    <property type="term" value="P:dolichol-linked oligosaccharide biosynthetic process"/>
    <property type="evidence" value="ECO:0007669"/>
    <property type="project" value="InterPro"/>
</dbReference>
<evidence type="ECO:0000256" key="7">
    <source>
        <dbReference type="ARBA" id="ARBA00022679"/>
    </source>
</evidence>
<keyword evidence="6 12" id="KW-0328">Glycosyltransferase</keyword>
<name>G7DX67_MIXOS</name>